<dbReference type="Proteomes" id="UP001305414">
    <property type="component" value="Unassembled WGS sequence"/>
</dbReference>
<protein>
    <submittedName>
        <fullName evidence="1">Uncharacterized protein</fullName>
    </submittedName>
</protein>
<reference evidence="1 2" key="1">
    <citation type="submission" date="2023-10" db="EMBL/GenBank/DDBJ databases">
        <title>Draft genome sequence of Xylaria bambusicola isolate GMP-LS, the root and basal stem rot pathogen of sugarcane in Indonesia.</title>
        <authorList>
            <person name="Selvaraj P."/>
            <person name="Muralishankar V."/>
            <person name="Muruganantham S."/>
            <person name="Sp S."/>
            <person name="Haryani S."/>
            <person name="Lau K.J.X."/>
            <person name="Naqvi N.I."/>
        </authorList>
    </citation>
    <scope>NUCLEOTIDE SEQUENCE [LARGE SCALE GENOMIC DNA]</scope>
    <source>
        <strain evidence="1">GMP-LS</strain>
    </source>
</reference>
<comment type="caution">
    <text evidence="1">The sequence shown here is derived from an EMBL/GenBank/DDBJ whole genome shotgun (WGS) entry which is preliminary data.</text>
</comment>
<sequence length="79" mass="8961">MSASQLPKLPAAHKALVNYIAKHPSVPMTEIMEPYRKFEAELREKYAQDRSNPELEDPYLNVLPSLLKIPPLFKLGLAT</sequence>
<proteinExistence type="predicted"/>
<keyword evidence="2" id="KW-1185">Reference proteome</keyword>
<gene>
    <name evidence="1" type="ORF">RRF57_008794</name>
</gene>
<accession>A0AAN7Z112</accession>
<dbReference type="AlphaFoldDB" id="A0AAN7Z112"/>
<name>A0AAN7Z112_9PEZI</name>
<organism evidence="1 2">
    <name type="scientific">Xylaria bambusicola</name>
    <dbReference type="NCBI Taxonomy" id="326684"/>
    <lineage>
        <taxon>Eukaryota</taxon>
        <taxon>Fungi</taxon>
        <taxon>Dikarya</taxon>
        <taxon>Ascomycota</taxon>
        <taxon>Pezizomycotina</taxon>
        <taxon>Sordariomycetes</taxon>
        <taxon>Xylariomycetidae</taxon>
        <taxon>Xylariales</taxon>
        <taxon>Xylariaceae</taxon>
        <taxon>Xylaria</taxon>
    </lineage>
</organism>
<dbReference type="EMBL" id="JAWHQM010000029">
    <property type="protein sequence ID" value="KAK5633080.1"/>
    <property type="molecule type" value="Genomic_DNA"/>
</dbReference>
<evidence type="ECO:0000313" key="2">
    <source>
        <dbReference type="Proteomes" id="UP001305414"/>
    </source>
</evidence>
<evidence type="ECO:0000313" key="1">
    <source>
        <dbReference type="EMBL" id="KAK5633080.1"/>
    </source>
</evidence>